<gene>
    <name evidence="1" type="ORF">BET10_16295</name>
</gene>
<dbReference type="RefSeq" id="WP_070986311.1">
    <property type="nucleotide sequence ID" value="NZ_MKJU01000028.1"/>
</dbReference>
<comment type="caution">
    <text evidence="1">The sequence shown here is derived from an EMBL/GenBank/DDBJ whole genome shotgun (WGS) entry which is preliminary data.</text>
</comment>
<reference evidence="1 2" key="1">
    <citation type="submission" date="2016-09" db="EMBL/GenBank/DDBJ databases">
        <title>Pseudoalteromonas amylolytica sp. nov., isolated from the surface seawater.</title>
        <authorList>
            <person name="Wu Y.-H."/>
            <person name="Cheng H."/>
            <person name="Jin X.-B."/>
            <person name="Wang C.-S."/>
            <person name="Xu X.-W."/>
        </authorList>
    </citation>
    <scope>NUCLEOTIDE SEQUENCE [LARGE SCALE GENOMIC DNA]</scope>
    <source>
        <strain evidence="1 2">JW1</strain>
    </source>
</reference>
<evidence type="ECO:0000313" key="2">
    <source>
        <dbReference type="Proteomes" id="UP000179786"/>
    </source>
</evidence>
<sequence>MGATLLALLINSFPTFSNANVIFKIARLFCAALLLSATFVVAAQDYLDYIFADFKIDNRIISSELELVTRDYREFYLALTSFNEHLACTLSLDSDARLLSGDFWGQTISRKLEAQAFLVDEGDVYLNINVLTDFPLEYEFNHAKQWLSIFTDGKHPKTQEIIREQRKNLIEAIKERQKEVLVKSDRYEIFTPPNLDINLGIKNKDKLEQAMYAQATGDFFFHQGSIQISTSSNQKPHGRAIFARKLDVGLTPMSYEFGDIKIPQSAFIPTVSSGLGFYIGQDARRSQKLRDNVNGYTLPGSEIELHQGDYLVDFTVADESGYYELGKLDFRRSETSYFIKIIAPDGKTTRQEIKKPTWKGLKVGQWSPEFVYMDAGAYVLNKTRSTRDDRFAMIGSSYVFDEEQLVRGGVEWHETSSGTYNVPFVDYEFISPDGSELSSKIGFADAWLHENRLKWVVNSAHSLDLQIARSKAYDNIQNRKTLGYYFTDDKRRFQSVYSYSSGMGVTEKSVISQLGLSDVDKSFLLTWDKKIVSQSADRVTLVTSASGTWGAVNLSLTREFQQQHQDYLSLSYSKLINGYSFSASTSYSTRQSKVATYMRLSKSWGKLSSSFSISKSESQPLIVGLNIAFSFNAKAPFETLNSRSYRNGATIKNWAFLDGNYNGKWDEELNEQTIPGVRLEARSSVTADIEIDERSHLFGVDAYDPSLFQVNSEQVDNPFLIPLYPSIQVESHPGGRVDVAIPLQLFYEAEGEIILLDKTGQASRHNGYVALELVDLDSNSAPVRVAYTEKDGFYIVDKIKRGRYTLRVSKEYLDENNITCSPCEHSIDTQSADDFIMYVSDIVLREREVSSNEE</sequence>
<proteinExistence type="predicted"/>
<evidence type="ECO:0000313" key="1">
    <source>
        <dbReference type="EMBL" id="OHU89684.1"/>
    </source>
</evidence>
<dbReference type="AlphaFoldDB" id="A0A1S1MWC1"/>
<organism evidence="1 2">
    <name type="scientific">Pseudoalteromonas amylolytica</name>
    <dbReference type="NCBI Taxonomy" id="1859457"/>
    <lineage>
        <taxon>Bacteria</taxon>
        <taxon>Pseudomonadati</taxon>
        <taxon>Pseudomonadota</taxon>
        <taxon>Gammaproteobacteria</taxon>
        <taxon>Alteromonadales</taxon>
        <taxon>Pseudoalteromonadaceae</taxon>
        <taxon>Pseudoalteromonas</taxon>
    </lineage>
</organism>
<accession>A0A1S1MWC1</accession>
<dbReference type="EMBL" id="MKJU01000028">
    <property type="protein sequence ID" value="OHU89684.1"/>
    <property type="molecule type" value="Genomic_DNA"/>
</dbReference>
<name>A0A1S1MWC1_9GAMM</name>
<dbReference type="OrthoDB" id="6276880at2"/>
<protein>
    <submittedName>
        <fullName evidence="1">Uncharacterized protein</fullName>
    </submittedName>
</protein>
<dbReference type="Proteomes" id="UP000179786">
    <property type="component" value="Unassembled WGS sequence"/>
</dbReference>
<keyword evidence="2" id="KW-1185">Reference proteome</keyword>
<dbReference type="STRING" id="1859457.BET10_16295"/>